<sequence length="137" mass="13973">MDITVKERPGNPRPTAVDVASPALTDDTVLGDSGRAWVGAGRIKGNVRPGTYDVKVTLRHKDADCVGEGEQEYVCDYPPIVLKGKVKVAAESGEAARSGPGFGAGIAVGAGATVVVAAIGAGAVWTRRKRRAGSGTS</sequence>
<keyword evidence="1" id="KW-1133">Transmembrane helix</keyword>
<keyword evidence="1" id="KW-0812">Transmembrane</keyword>
<organism evidence="2 3">
    <name type="scientific">Streptomyces venezuelae</name>
    <dbReference type="NCBI Taxonomy" id="54571"/>
    <lineage>
        <taxon>Bacteria</taxon>
        <taxon>Bacillati</taxon>
        <taxon>Actinomycetota</taxon>
        <taxon>Actinomycetes</taxon>
        <taxon>Kitasatosporales</taxon>
        <taxon>Streptomycetaceae</taxon>
        <taxon>Streptomyces</taxon>
    </lineage>
</organism>
<feature type="transmembrane region" description="Helical" evidence="1">
    <location>
        <begin position="102"/>
        <end position="125"/>
    </location>
</feature>
<dbReference type="Proteomes" id="UP000323046">
    <property type="component" value="Chromosome"/>
</dbReference>
<evidence type="ECO:0000313" key="3">
    <source>
        <dbReference type="Proteomes" id="UP000323046"/>
    </source>
</evidence>
<evidence type="ECO:0000313" key="2">
    <source>
        <dbReference type="EMBL" id="QES25603.1"/>
    </source>
</evidence>
<name>A0A5P2B550_STRVZ</name>
<keyword evidence="1" id="KW-0472">Membrane</keyword>
<dbReference type="EMBL" id="CP029193">
    <property type="protein sequence ID" value="QES25603.1"/>
    <property type="molecule type" value="Genomic_DNA"/>
</dbReference>
<keyword evidence="3" id="KW-1185">Reference proteome</keyword>
<reference evidence="2 3" key="1">
    <citation type="submission" date="2018-05" db="EMBL/GenBank/DDBJ databases">
        <title>Streptomyces venezuelae.</title>
        <authorList>
            <person name="Kim W."/>
            <person name="Lee N."/>
            <person name="Cho B.-K."/>
        </authorList>
    </citation>
    <scope>NUCLEOTIDE SEQUENCE [LARGE SCALE GENOMIC DNA]</scope>
    <source>
        <strain evidence="2 3">ATCC 14583</strain>
    </source>
</reference>
<accession>A0A5P2B550</accession>
<protein>
    <submittedName>
        <fullName evidence="2">Uncharacterized protein</fullName>
    </submittedName>
</protein>
<evidence type="ECO:0000256" key="1">
    <source>
        <dbReference type="SAM" id="Phobius"/>
    </source>
</evidence>
<gene>
    <name evidence="2" type="ORF">DEJ47_03270</name>
</gene>
<dbReference type="AlphaFoldDB" id="A0A5P2B550"/>
<proteinExistence type="predicted"/>